<keyword evidence="5" id="KW-0804">Transcription</keyword>
<reference evidence="8" key="1">
    <citation type="submission" date="2013-08" db="EMBL/GenBank/DDBJ databases">
        <authorList>
            <person name="Mendez C."/>
            <person name="Richter M."/>
            <person name="Ferrer M."/>
            <person name="Sanchez J."/>
        </authorList>
    </citation>
    <scope>NUCLEOTIDE SEQUENCE</scope>
</reference>
<keyword evidence="3" id="KW-0805">Transcription regulation</keyword>
<dbReference type="PANTHER" id="PTHR48111:SF1">
    <property type="entry name" value="TWO-COMPONENT RESPONSE REGULATOR ORR33"/>
    <property type="match status" value="1"/>
</dbReference>
<dbReference type="Gene3D" id="6.10.250.690">
    <property type="match status" value="1"/>
</dbReference>
<dbReference type="PANTHER" id="PTHR48111">
    <property type="entry name" value="REGULATOR OF RPOS"/>
    <property type="match status" value="1"/>
</dbReference>
<reference evidence="8" key="2">
    <citation type="journal article" date="2014" name="ISME J.">
        <title>Microbial stratification in low pH oxic and suboxic macroscopic growths along an acid mine drainage.</title>
        <authorList>
            <person name="Mendez-Garcia C."/>
            <person name="Mesa V."/>
            <person name="Sprenger R.R."/>
            <person name="Richter M."/>
            <person name="Diez M.S."/>
            <person name="Solano J."/>
            <person name="Bargiela R."/>
            <person name="Golyshina O.V."/>
            <person name="Manteca A."/>
            <person name="Ramos J.L."/>
            <person name="Gallego J.R."/>
            <person name="Llorente I."/>
            <person name="Martins Dos Santos V.A."/>
            <person name="Jensen O.N."/>
            <person name="Pelaez A.I."/>
            <person name="Sanchez J."/>
            <person name="Ferrer M."/>
        </authorList>
    </citation>
    <scope>NUCLEOTIDE SEQUENCE</scope>
</reference>
<dbReference type="GO" id="GO:0006355">
    <property type="term" value="P:regulation of DNA-templated transcription"/>
    <property type="evidence" value="ECO:0007669"/>
    <property type="project" value="InterPro"/>
</dbReference>
<keyword evidence="1" id="KW-0597">Phosphoprotein</keyword>
<sequence length="163" mass="18247">SAQPSERIAALDAGADDCLARPLNTNELAARIRALRRRLRRAAVKGQLRAGPIHMDLDRWIVRLDGQPVELTKMEFRLLQALLEAHGRALTRDALLRRISPHTAVHGLVTRTVDVHIGRLRRKLGKSGKRIITVRNVGFRFDIVPEWLSTGTGVPFDSSDPRT</sequence>
<dbReference type="GO" id="GO:0000976">
    <property type="term" value="F:transcription cis-regulatory region binding"/>
    <property type="evidence" value="ECO:0007669"/>
    <property type="project" value="TreeGrafter"/>
</dbReference>
<evidence type="ECO:0000256" key="3">
    <source>
        <dbReference type="ARBA" id="ARBA00023015"/>
    </source>
</evidence>
<dbReference type="PROSITE" id="PS51755">
    <property type="entry name" value="OMPR_PHOB"/>
    <property type="match status" value="1"/>
</dbReference>
<gene>
    <name evidence="8" type="ORF">B1A_15925</name>
</gene>
<dbReference type="GO" id="GO:0032993">
    <property type="term" value="C:protein-DNA complex"/>
    <property type="evidence" value="ECO:0007669"/>
    <property type="project" value="TreeGrafter"/>
</dbReference>
<dbReference type="GO" id="GO:0000156">
    <property type="term" value="F:phosphorelay response regulator activity"/>
    <property type="evidence" value="ECO:0007669"/>
    <property type="project" value="TreeGrafter"/>
</dbReference>
<keyword evidence="2" id="KW-0902">Two-component regulatory system</keyword>
<dbReference type="InterPro" id="IPR001867">
    <property type="entry name" value="OmpR/PhoB-type_DNA-bd"/>
</dbReference>
<comment type="caution">
    <text evidence="8">The sequence shown here is derived from an EMBL/GenBank/DDBJ whole genome shotgun (WGS) entry which is preliminary data.</text>
</comment>
<organism evidence="8">
    <name type="scientific">mine drainage metagenome</name>
    <dbReference type="NCBI Taxonomy" id="410659"/>
    <lineage>
        <taxon>unclassified sequences</taxon>
        <taxon>metagenomes</taxon>
        <taxon>ecological metagenomes</taxon>
    </lineage>
</organism>
<dbReference type="InterPro" id="IPR001789">
    <property type="entry name" value="Sig_transdc_resp-reg_receiver"/>
</dbReference>
<dbReference type="AlphaFoldDB" id="T0ZBJ8"/>
<dbReference type="EMBL" id="AUZX01011692">
    <property type="protein sequence ID" value="EQD42438.1"/>
    <property type="molecule type" value="Genomic_DNA"/>
</dbReference>
<evidence type="ECO:0000313" key="8">
    <source>
        <dbReference type="EMBL" id="EQD42438.1"/>
    </source>
</evidence>
<dbReference type="SUPFAM" id="SSF52172">
    <property type="entry name" value="CheY-like"/>
    <property type="match status" value="1"/>
</dbReference>
<dbReference type="InterPro" id="IPR016032">
    <property type="entry name" value="Sig_transdc_resp-reg_C-effctor"/>
</dbReference>
<evidence type="ECO:0000256" key="2">
    <source>
        <dbReference type="ARBA" id="ARBA00023012"/>
    </source>
</evidence>
<evidence type="ECO:0000259" key="6">
    <source>
        <dbReference type="PROSITE" id="PS50110"/>
    </source>
</evidence>
<protein>
    <submittedName>
        <fullName evidence="8">Protein containing Signal transduction response regulator</fullName>
    </submittedName>
</protein>
<dbReference type="CDD" id="cd00383">
    <property type="entry name" value="trans_reg_C"/>
    <property type="match status" value="1"/>
</dbReference>
<evidence type="ECO:0000256" key="5">
    <source>
        <dbReference type="ARBA" id="ARBA00023163"/>
    </source>
</evidence>
<proteinExistence type="predicted"/>
<feature type="domain" description="Response regulatory" evidence="6">
    <location>
        <begin position="1"/>
        <end position="36"/>
    </location>
</feature>
<dbReference type="SUPFAM" id="SSF46894">
    <property type="entry name" value="C-terminal effector domain of the bipartite response regulators"/>
    <property type="match status" value="1"/>
</dbReference>
<dbReference type="InterPro" id="IPR039420">
    <property type="entry name" value="WalR-like"/>
</dbReference>
<dbReference type="Gene3D" id="1.10.10.10">
    <property type="entry name" value="Winged helix-like DNA-binding domain superfamily/Winged helix DNA-binding domain"/>
    <property type="match status" value="1"/>
</dbReference>
<evidence type="ECO:0000259" key="7">
    <source>
        <dbReference type="PROSITE" id="PS51755"/>
    </source>
</evidence>
<name>T0ZBJ8_9ZZZZ</name>
<dbReference type="GO" id="GO:0005829">
    <property type="term" value="C:cytosol"/>
    <property type="evidence" value="ECO:0007669"/>
    <property type="project" value="TreeGrafter"/>
</dbReference>
<evidence type="ECO:0000256" key="1">
    <source>
        <dbReference type="ARBA" id="ARBA00022553"/>
    </source>
</evidence>
<dbReference type="InterPro" id="IPR011006">
    <property type="entry name" value="CheY-like_superfamily"/>
</dbReference>
<keyword evidence="4" id="KW-0238">DNA-binding</keyword>
<feature type="non-terminal residue" evidence="8">
    <location>
        <position position="1"/>
    </location>
</feature>
<dbReference type="Pfam" id="PF00486">
    <property type="entry name" value="Trans_reg_C"/>
    <property type="match status" value="1"/>
</dbReference>
<accession>T0ZBJ8</accession>
<feature type="domain" description="OmpR/PhoB-type" evidence="7">
    <location>
        <begin position="45"/>
        <end position="143"/>
    </location>
</feature>
<dbReference type="PROSITE" id="PS50110">
    <property type="entry name" value="RESPONSE_REGULATORY"/>
    <property type="match status" value="1"/>
</dbReference>
<dbReference type="SMART" id="SM00862">
    <property type="entry name" value="Trans_reg_C"/>
    <property type="match status" value="1"/>
</dbReference>
<evidence type="ECO:0000256" key="4">
    <source>
        <dbReference type="ARBA" id="ARBA00023125"/>
    </source>
</evidence>
<dbReference type="InterPro" id="IPR036388">
    <property type="entry name" value="WH-like_DNA-bd_sf"/>
</dbReference>